<feature type="domain" description="dTDP-4-dehydro-6-deoxy-alpha-D-glucopyranose 2,3-dehydratase" evidence="2">
    <location>
        <begin position="34"/>
        <end position="236"/>
    </location>
</feature>
<reference evidence="3 4" key="1">
    <citation type="submission" date="2019-03" db="EMBL/GenBank/DDBJ databases">
        <title>Genomic Encyclopedia of Archaeal and Bacterial Type Strains, Phase II (KMG-II): from individual species to whole genera.</title>
        <authorList>
            <person name="Goeker M."/>
        </authorList>
    </citation>
    <scope>NUCLEOTIDE SEQUENCE [LARGE SCALE GENOMIC DNA]</scope>
    <source>
        <strain evidence="3 4">DSM 45499</strain>
    </source>
</reference>
<feature type="binding site" description="from pocket A" evidence="1">
    <location>
        <begin position="145"/>
        <end position="149"/>
    </location>
    <ligand>
        <name>dTDP-4-dehydro-6-deoxy-alpha-D-glucose</name>
        <dbReference type="ChEBI" id="CHEBI:57649"/>
        <label>1</label>
    </ligand>
</feature>
<feature type="binding site" description="from pocket B" evidence="1">
    <location>
        <position position="183"/>
    </location>
    <ligand>
        <name>dTDP-4-dehydro-6-deoxy-alpha-D-glucose</name>
        <dbReference type="ChEBI" id="CHEBI:57649"/>
        <label>2</label>
    </ligand>
</feature>
<dbReference type="Proteomes" id="UP000294927">
    <property type="component" value="Unassembled WGS sequence"/>
</dbReference>
<evidence type="ECO:0000313" key="4">
    <source>
        <dbReference type="Proteomes" id="UP000294927"/>
    </source>
</evidence>
<name>A0A4R7UTV9_9PSEU</name>
<accession>A0A4R7UTV9</accession>
<dbReference type="RefSeq" id="WP_133908916.1">
    <property type="nucleotide sequence ID" value="NZ_SOCP01000027.1"/>
</dbReference>
<dbReference type="InterPro" id="IPR038153">
    <property type="entry name" value="EvaA-like_sf"/>
</dbReference>
<dbReference type="AlphaFoldDB" id="A0A4R7UTV9"/>
<dbReference type="Pfam" id="PF03559">
    <property type="entry name" value="Hexose_dehydrat"/>
    <property type="match status" value="2"/>
</dbReference>
<dbReference type="OrthoDB" id="9814961at2"/>
<feature type="binding site" description="from pocket B" evidence="1">
    <location>
        <position position="301"/>
    </location>
    <ligand>
        <name>dTDP-4-dehydro-6-deoxy-alpha-D-glucose</name>
        <dbReference type="ChEBI" id="CHEBI:57649"/>
        <label>2</label>
    </ligand>
</feature>
<feature type="binding site" description="from pocket B" evidence="1">
    <location>
        <position position="364"/>
    </location>
    <ligand>
        <name>dTDP-4-dehydro-6-deoxy-alpha-D-glucose</name>
        <dbReference type="ChEBI" id="CHEBI:57649"/>
        <label>2</label>
    </ligand>
</feature>
<proteinExistence type="predicted"/>
<feature type="binding site" description="from pocket A" evidence="1">
    <location>
        <begin position="418"/>
        <end position="421"/>
    </location>
    <ligand>
        <name>dTDP-4-dehydro-6-deoxy-alpha-D-glucose</name>
        <dbReference type="ChEBI" id="CHEBI:57649"/>
        <label>1</label>
    </ligand>
</feature>
<feature type="domain" description="dTDP-4-dehydro-6-deoxy-alpha-D-glucopyranose 2,3-dehydratase" evidence="2">
    <location>
        <begin position="273"/>
        <end position="475"/>
    </location>
</feature>
<protein>
    <submittedName>
        <fullName evidence="3">Oxidase EvaA</fullName>
    </submittedName>
</protein>
<dbReference type="EMBL" id="SOCP01000027">
    <property type="protein sequence ID" value="TDV38582.1"/>
    <property type="molecule type" value="Genomic_DNA"/>
</dbReference>
<comment type="caution">
    <text evidence="3">The sequence shown here is derived from an EMBL/GenBank/DDBJ whole genome shotgun (WGS) entry which is preliminary data.</text>
</comment>
<feature type="binding site" description="from pocket B" evidence="1">
    <location>
        <begin position="385"/>
        <end position="386"/>
    </location>
    <ligand>
        <name>dTDP-4-dehydro-6-deoxy-alpha-D-glucose</name>
        <dbReference type="ChEBI" id="CHEBI:57649"/>
        <label>2</label>
    </ligand>
</feature>
<feature type="binding site" description="from pocket A" evidence="1">
    <location>
        <position position="62"/>
    </location>
    <ligand>
        <name>dTDP-4-dehydro-6-deoxy-alpha-D-glucose</name>
        <dbReference type="ChEBI" id="CHEBI:57649"/>
        <label>1</label>
    </ligand>
</feature>
<dbReference type="Gene3D" id="3.90.79.40">
    <property type="entry name" value="EvaA sugar 2,3-dehydratase subunit"/>
    <property type="match status" value="2"/>
</dbReference>
<dbReference type="InterPro" id="IPR005212">
    <property type="entry name" value="EvaA-like"/>
</dbReference>
<evidence type="ECO:0000313" key="3">
    <source>
        <dbReference type="EMBL" id="TDV38582.1"/>
    </source>
</evidence>
<gene>
    <name evidence="3" type="ORF">CLV71_12725</name>
</gene>
<keyword evidence="4" id="KW-1185">Reference proteome</keyword>
<feature type="binding site" description="from pocket B" evidence="1">
    <location>
        <begin position="380"/>
        <end position="382"/>
    </location>
    <ligand>
        <name>dTDP-4-dehydro-6-deoxy-alpha-D-glucose</name>
        <dbReference type="ChEBI" id="CHEBI:57649"/>
        <label>2</label>
    </ligand>
</feature>
<sequence length="491" mass="54838">MTDVSGLVRTSDVTLPIRIAGAALAASPRLEQIAEFDKWFADSAARNLTTVTPVPLEELAGWSFDERTGNLAHESGKFFTVEGLDVRQPGGRVPHWTQPIINQPEIGILGILVKDFGGVLHCLMQAKVEPGNCNGVQISPTVQATRSNYTRVHRGKPVPYLAYFTDTARHRVIADVLQSEQGSWFYQKRNRNMIVEVREDVEVLEDFAWVPLNLVHWLLSHENVVNMDARTVLSCLPFSGMDLVGLLPSGDDDFRASLVRSCSELSGSRHGTDTILSWITEARARADTSASRIPLRDVRRWVRSPTGIAHETGLYFGIMGVDVHASGREVARWSQPMLRPSGDSLAAFLVRRIDGVLHVLANARVEPGYFDAVELAPTVQCTVGNYADVPPADRLPFLDEVLTADPSRIRFDATHSEEGGRFYHARTRYVVVETDAELAPREYPDHRWLTLNQLVGLLRHSHYVNVQARSLVACLHSMFGREWQRPNVIVR</sequence>
<evidence type="ECO:0000259" key="2">
    <source>
        <dbReference type="Pfam" id="PF03559"/>
    </source>
</evidence>
<dbReference type="GO" id="GO:0016829">
    <property type="term" value="F:lyase activity"/>
    <property type="evidence" value="ECO:0007669"/>
    <property type="project" value="InterPro"/>
</dbReference>
<evidence type="ECO:0000256" key="1">
    <source>
        <dbReference type="PIRSR" id="PIRSR605212-50"/>
    </source>
</evidence>
<organism evidence="3 4">
    <name type="scientific">Actinophytocola oryzae</name>
    <dbReference type="NCBI Taxonomy" id="502181"/>
    <lineage>
        <taxon>Bacteria</taxon>
        <taxon>Bacillati</taxon>
        <taxon>Actinomycetota</taxon>
        <taxon>Actinomycetes</taxon>
        <taxon>Pseudonocardiales</taxon>
        <taxon>Pseudonocardiaceae</taxon>
    </lineage>
</organism>
<feature type="binding site" description="from pocket A" evidence="1">
    <location>
        <position position="228"/>
    </location>
    <ligand>
        <name>dTDP-4-dehydro-6-deoxy-alpha-D-glucose</name>
        <dbReference type="ChEBI" id="CHEBI:57649"/>
        <label>1</label>
    </ligand>
</feature>